<keyword evidence="1" id="KW-0304">Gas vesicle</keyword>
<dbReference type="RefSeq" id="WP_345484779.1">
    <property type="nucleotide sequence ID" value="NZ_BAAAWU010000001.1"/>
</dbReference>
<dbReference type="PANTHER" id="PTHR36852:SF1">
    <property type="entry name" value="PROTEIN GVPL 2"/>
    <property type="match status" value="1"/>
</dbReference>
<reference evidence="4 5" key="1">
    <citation type="submission" date="2024-09" db="EMBL/GenBank/DDBJ databases">
        <authorList>
            <person name="Sun Q."/>
            <person name="Mori K."/>
        </authorList>
    </citation>
    <scope>NUCLEOTIDE SEQUENCE [LARGE SCALE GENOMIC DNA]</scope>
    <source>
        <strain evidence="4 5">JCM 4414</strain>
    </source>
</reference>
<protein>
    <submittedName>
        <fullName evidence="4">GvpL/GvpF family gas vesicle protein</fullName>
    </submittedName>
</protein>
<dbReference type="PANTHER" id="PTHR36852">
    <property type="entry name" value="PROTEIN GVPL 2"/>
    <property type="match status" value="1"/>
</dbReference>
<dbReference type="Proteomes" id="UP001589716">
    <property type="component" value="Unassembled WGS sequence"/>
</dbReference>
<comment type="similarity">
    <text evidence="3">Belongs to the gas vesicle GvpF/GvpL family.</text>
</comment>
<keyword evidence="5" id="KW-1185">Reference proteome</keyword>
<evidence type="ECO:0000256" key="3">
    <source>
        <dbReference type="ARBA" id="ARBA00035643"/>
    </source>
</evidence>
<evidence type="ECO:0000313" key="4">
    <source>
        <dbReference type="EMBL" id="MFB9556775.1"/>
    </source>
</evidence>
<accession>A0ABV5QTF0</accession>
<dbReference type="EMBL" id="JBHMCT010000013">
    <property type="protein sequence ID" value="MFB9556775.1"/>
    <property type="molecule type" value="Genomic_DNA"/>
</dbReference>
<proteinExistence type="inferred from homology"/>
<name>A0ABV5QTF0_9ACTN</name>
<evidence type="ECO:0000256" key="2">
    <source>
        <dbReference type="ARBA" id="ARBA00035108"/>
    </source>
</evidence>
<sequence length="270" mass="28916">MNDAPVPKEHLLYVYAVVRSAGTGGGPPAVPGDTLGGGLTTVEHRGLTALVEPVPAADFDEAPLRAHLEDLDWLAEVARAHHAVVAAAGRQTTTVPLRLATVCRGEQGVRRLLDEGERGLTDALDRLTGVHEWGVKLYADESTATGAAPATAPAAASGSGRDYLRRRLGEQRARRDADDTAARTARELHDVLTRAAVDAVLHPPQQARLSRAPGRNVLNAAYLVPDERQREFLDAVPPVEERHPGLRLEMTGPWVPYSFVRTGAEGGPEQ</sequence>
<comment type="subcellular location">
    <subcellularLocation>
        <location evidence="2">Gas vesicle</location>
    </subcellularLocation>
</comment>
<evidence type="ECO:0000256" key="1">
    <source>
        <dbReference type="ARBA" id="ARBA00022987"/>
    </source>
</evidence>
<dbReference type="Pfam" id="PF06386">
    <property type="entry name" value="GvpL_GvpF"/>
    <property type="match status" value="1"/>
</dbReference>
<organism evidence="4 5">
    <name type="scientific">Streptomyces roseoviridis</name>
    <dbReference type="NCBI Taxonomy" id="67361"/>
    <lineage>
        <taxon>Bacteria</taxon>
        <taxon>Bacillati</taxon>
        <taxon>Actinomycetota</taxon>
        <taxon>Actinomycetes</taxon>
        <taxon>Kitasatosporales</taxon>
        <taxon>Streptomycetaceae</taxon>
        <taxon>Streptomyces</taxon>
    </lineage>
</organism>
<dbReference type="InterPro" id="IPR009430">
    <property type="entry name" value="GvpL/GvpF"/>
</dbReference>
<gene>
    <name evidence="4" type="ORF">ACFFTP_21600</name>
</gene>
<evidence type="ECO:0000313" key="5">
    <source>
        <dbReference type="Proteomes" id="UP001589716"/>
    </source>
</evidence>
<comment type="caution">
    <text evidence="4">The sequence shown here is derived from an EMBL/GenBank/DDBJ whole genome shotgun (WGS) entry which is preliminary data.</text>
</comment>